<sequence>MECQCRCHCQCRRRTTTTSSRLLTFSEKGSRRCRRPLILVPDKLNHFSRNIWTTIERGSKQAFWIRPRGQEFQRGFAVNGNVLIAVSTWLDKMAKPMQVLAEKKKLQRYIAALLKVFGWMAVGSNNIGVFPGFFWLTHSLTN</sequence>
<dbReference type="Proteomes" id="UP000504603">
    <property type="component" value="Unplaced"/>
</dbReference>
<dbReference type="KEGG" id="mcha:111008161"/>
<accession>A0A6J1C7L1</accession>
<dbReference type="GeneID" id="111008161"/>
<keyword evidence="1" id="KW-0812">Transmembrane</keyword>
<dbReference type="RefSeq" id="XP_022136453.1">
    <property type="nucleotide sequence ID" value="XM_022280761.1"/>
</dbReference>
<feature type="transmembrane region" description="Helical" evidence="1">
    <location>
        <begin position="112"/>
        <end position="136"/>
    </location>
</feature>
<organism evidence="2 3">
    <name type="scientific">Momordica charantia</name>
    <name type="common">Bitter gourd</name>
    <name type="synonym">Balsam pear</name>
    <dbReference type="NCBI Taxonomy" id="3673"/>
    <lineage>
        <taxon>Eukaryota</taxon>
        <taxon>Viridiplantae</taxon>
        <taxon>Streptophyta</taxon>
        <taxon>Embryophyta</taxon>
        <taxon>Tracheophyta</taxon>
        <taxon>Spermatophyta</taxon>
        <taxon>Magnoliopsida</taxon>
        <taxon>eudicotyledons</taxon>
        <taxon>Gunneridae</taxon>
        <taxon>Pentapetalae</taxon>
        <taxon>rosids</taxon>
        <taxon>fabids</taxon>
        <taxon>Cucurbitales</taxon>
        <taxon>Cucurbitaceae</taxon>
        <taxon>Momordiceae</taxon>
        <taxon>Momordica</taxon>
    </lineage>
</organism>
<name>A0A6J1C7L1_MOMCH</name>
<evidence type="ECO:0000313" key="2">
    <source>
        <dbReference type="Proteomes" id="UP000504603"/>
    </source>
</evidence>
<evidence type="ECO:0000313" key="3">
    <source>
        <dbReference type="RefSeq" id="XP_022136453.1"/>
    </source>
</evidence>
<evidence type="ECO:0000256" key="1">
    <source>
        <dbReference type="SAM" id="Phobius"/>
    </source>
</evidence>
<keyword evidence="1" id="KW-0472">Membrane</keyword>
<gene>
    <name evidence="3" type="primary">LOC111008161</name>
</gene>
<reference evidence="3" key="1">
    <citation type="submission" date="2025-08" db="UniProtKB">
        <authorList>
            <consortium name="RefSeq"/>
        </authorList>
    </citation>
    <scope>IDENTIFICATION</scope>
    <source>
        <strain evidence="3">OHB3-1</strain>
    </source>
</reference>
<proteinExistence type="predicted"/>
<dbReference type="AlphaFoldDB" id="A0A6J1C7L1"/>
<keyword evidence="2" id="KW-1185">Reference proteome</keyword>
<protein>
    <submittedName>
        <fullName evidence="3">Uncharacterized protein LOC111008161</fullName>
    </submittedName>
</protein>
<keyword evidence="1" id="KW-1133">Transmembrane helix</keyword>